<evidence type="ECO:0000256" key="1">
    <source>
        <dbReference type="ARBA" id="ARBA00008791"/>
    </source>
</evidence>
<dbReference type="PIRSF" id="PIRSF006276">
    <property type="entry name" value="UspA"/>
    <property type="match status" value="1"/>
</dbReference>
<protein>
    <recommendedName>
        <fullName evidence="2">Universal stress protein</fullName>
    </recommendedName>
</protein>
<dbReference type="Gene3D" id="3.40.50.620">
    <property type="entry name" value="HUPs"/>
    <property type="match status" value="1"/>
</dbReference>
<keyword evidence="5" id="KW-1185">Reference proteome</keyword>
<comment type="subcellular location">
    <subcellularLocation>
        <location evidence="2">Cytoplasm</location>
    </subcellularLocation>
</comment>
<evidence type="ECO:0000256" key="2">
    <source>
        <dbReference type="PIRNR" id="PIRNR006276"/>
    </source>
</evidence>
<dbReference type="Pfam" id="PF00582">
    <property type="entry name" value="Usp"/>
    <property type="match status" value="1"/>
</dbReference>
<dbReference type="InterPro" id="IPR006016">
    <property type="entry name" value="UspA"/>
</dbReference>
<accession>A0ABW4XMU6</accession>
<comment type="similarity">
    <text evidence="1 2">Belongs to the universal stress protein A family.</text>
</comment>
<comment type="caution">
    <text evidence="4">The sequence shown here is derived from an EMBL/GenBank/DDBJ whole genome shotgun (WGS) entry which is preliminary data.</text>
</comment>
<reference evidence="5" key="1">
    <citation type="journal article" date="2019" name="Int. J. Syst. Evol. Microbiol.">
        <title>The Global Catalogue of Microorganisms (GCM) 10K type strain sequencing project: providing services to taxonomists for standard genome sequencing and annotation.</title>
        <authorList>
            <consortium name="The Broad Institute Genomics Platform"/>
            <consortium name="The Broad Institute Genome Sequencing Center for Infectious Disease"/>
            <person name="Wu L."/>
            <person name="Ma J."/>
        </authorList>
    </citation>
    <scope>NUCLEOTIDE SEQUENCE [LARGE SCALE GENOMIC DNA]</scope>
    <source>
        <strain evidence="5">CGMCC 1.10992</strain>
    </source>
</reference>
<evidence type="ECO:0000259" key="3">
    <source>
        <dbReference type="Pfam" id="PF00582"/>
    </source>
</evidence>
<organism evidence="4 5">
    <name type="scientific">Corallincola platygyrae</name>
    <dbReference type="NCBI Taxonomy" id="1193278"/>
    <lineage>
        <taxon>Bacteria</taxon>
        <taxon>Pseudomonadati</taxon>
        <taxon>Pseudomonadota</taxon>
        <taxon>Gammaproteobacteria</taxon>
        <taxon>Alteromonadales</taxon>
        <taxon>Psychromonadaceae</taxon>
        <taxon>Corallincola</taxon>
    </lineage>
</organism>
<dbReference type="Proteomes" id="UP001597380">
    <property type="component" value="Unassembled WGS sequence"/>
</dbReference>
<dbReference type="EMBL" id="JBHUHT010000012">
    <property type="protein sequence ID" value="MFD2096365.1"/>
    <property type="molecule type" value="Genomic_DNA"/>
</dbReference>
<dbReference type="InterPro" id="IPR006015">
    <property type="entry name" value="Universal_stress_UspA"/>
</dbReference>
<name>A0ABW4XMU6_9GAMM</name>
<feature type="domain" description="UspA" evidence="3">
    <location>
        <begin position="3"/>
        <end position="137"/>
    </location>
</feature>
<evidence type="ECO:0000313" key="5">
    <source>
        <dbReference type="Proteomes" id="UP001597380"/>
    </source>
</evidence>
<keyword evidence="2" id="KW-0963">Cytoplasm</keyword>
<sequence>MAYQHILVAVDLAEDAARVALHGAELARTFGAKLSLVMVEPGVGDASLEEIELGLDLSTRTLPKRQHELALFAANNIDYPLSAHYVLNGELGRQVQKAVEKSGADLLIAGKHMDHRWLAAHAGETLAKHVSCDLLLVTLDA</sequence>
<proteinExistence type="inferred from homology"/>
<evidence type="ECO:0000313" key="4">
    <source>
        <dbReference type="EMBL" id="MFD2096365.1"/>
    </source>
</evidence>
<dbReference type="RefSeq" id="WP_345339252.1">
    <property type="nucleotide sequence ID" value="NZ_BAABLI010000008.1"/>
</dbReference>
<dbReference type="SUPFAM" id="SSF52402">
    <property type="entry name" value="Adenine nucleotide alpha hydrolases-like"/>
    <property type="match status" value="1"/>
</dbReference>
<dbReference type="InterPro" id="IPR014729">
    <property type="entry name" value="Rossmann-like_a/b/a_fold"/>
</dbReference>
<gene>
    <name evidence="4" type="ORF">ACFSJ3_10255</name>
</gene>